<keyword evidence="4" id="KW-1185">Reference proteome</keyword>
<dbReference type="SUPFAM" id="SSF103473">
    <property type="entry name" value="MFS general substrate transporter"/>
    <property type="match status" value="1"/>
</dbReference>
<dbReference type="KEGG" id="blau:DQQ01_10365"/>
<dbReference type="GO" id="GO:0022857">
    <property type="term" value="F:transmembrane transporter activity"/>
    <property type="evidence" value="ECO:0007669"/>
    <property type="project" value="InterPro"/>
</dbReference>
<dbReference type="Pfam" id="PF07690">
    <property type="entry name" value="MFS_1"/>
    <property type="match status" value="1"/>
</dbReference>
<dbReference type="PANTHER" id="PTHR23530">
    <property type="entry name" value="TRANSPORT PROTEIN-RELATED"/>
    <property type="match status" value="1"/>
</dbReference>
<keyword evidence="2" id="KW-1133">Transmembrane helix</keyword>
<dbReference type="Gene3D" id="1.20.1250.20">
    <property type="entry name" value="MFS general substrate transporter like domains"/>
    <property type="match status" value="1"/>
</dbReference>
<evidence type="ECO:0000313" key="4">
    <source>
        <dbReference type="Proteomes" id="UP000250003"/>
    </source>
</evidence>
<dbReference type="AlphaFoldDB" id="A0A2Z4UBP6"/>
<organism evidence="3 4">
    <name type="scientific">Blautia argi</name>
    <dbReference type="NCBI Taxonomy" id="1912897"/>
    <lineage>
        <taxon>Bacteria</taxon>
        <taxon>Bacillati</taxon>
        <taxon>Bacillota</taxon>
        <taxon>Clostridia</taxon>
        <taxon>Lachnospirales</taxon>
        <taxon>Lachnospiraceae</taxon>
        <taxon>Blautia</taxon>
    </lineage>
</organism>
<feature type="transmembrane region" description="Helical" evidence="2">
    <location>
        <begin position="139"/>
        <end position="157"/>
    </location>
</feature>
<keyword evidence="2" id="KW-0472">Membrane</keyword>
<evidence type="ECO:0000256" key="2">
    <source>
        <dbReference type="SAM" id="Phobius"/>
    </source>
</evidence>
<gene>
    <name evidence="3" type="ORF">DQQ01_10365</name>
</gene>
<dbReference type="EMBL" id="CP030280">
    <property type="protein sequence ID" value="AWY98485.1"/>
    <property type="molecule type" value="Genomic_DNA"/>
</dbReference>
<sequence length="393" mass="42853">MNIKKQLRNLYLYEIISGFQIVDAVWVLFLLGRGFSLTQAGLAEGFFHMVSMCCEIPSGMLSDMIGRRKTLILAGLISAAGAFCMIVTDWFWVILIAMGLNAFSYNLVSGTREALTYDSLLECGQEAGYLKVSSIQENLYLGIFALTNCMSVVTVALGYRNAYLIAVAQGILSSLVALRLCETQAGRKEKREGLTLKDMKRELKSYAEQSVNFLRGNPLACRRMLLGGLVSAGCYVIYMIMQEHLVACGLSAEWIGIPLLIISLFSMVGATLGGKTEKIKLRKLMLAGSFFVGVCIIGSSSSHLIMSVLAAGLAHGIEELLILRIESENQKLFSSEIRATLVSVSSMLYSVFMVILSPTVGWAAKEFSVAAAFTGLGIFVAGVGVVLVFWERR</sequence>
<dbReference type="PANTHER" id="PTHR23530:SF1">
    <property type="entry name" value="PERMEASE, MAJOR FACILITATOR SUPERFAMILY-RELATED"/>
    <property type="match status" value="1"/>
</dbReference>
<proteinExistence type="predicted"/>
<feature type="transmembrane region" description="Helical" evidence="2">
    <location>
        <begin position="369"/>
        <end position="390"/>
    </location>
</feature>
<feature type="transmembrane region" description="Helical" evidence="2">
    <location>
        <begin position="71"/>
        <end position="97"/>
    </location>
</feature>
<feature type="transmembrane region" description="Helical" evidence="2">
    <location>
        <begin position="254"/>
        <end position="272"/>
    </location>
</feature>
<dbReference type="InterPro" id="IPR053160">
    <property type="entry name" value="MFS_DHA3_Transporter"/>
</dbReference>
<reference evidence="4" key="1">
    <citation type="submission" date="2018-06" db="EMBL/GenBank/DDBJ databases">
        <title>Description of Blautia argi sp. nov., a new anaerobic isolated from dog feces.</title>
        <authorList>
            <person name="Chang Y.-H."/>
            <person name="Paek J."/>
            <person name="Shin Y."/>
        </authorList>
    </citation>
    <scope>NUCLEOTIDE SEQUENCE [LARGE SCALE GENOMIC DNA]</scope>
    <source>
        <strain evidence="4">KCTC 15426</strain>
    </source>
</reference>
<feature type="transmembrane region" description="Helical" evidence="2">
    <location>
        <begin position="12"/>
        <end position="32"/>
    </location>
</feature>
<dbReference type="InterPro" id="IPR036259">
    <property type="entry name" value="MFS_trans_sf"/>
</dbReference>
<dbReference type="InterPro" id="IPR011701">
    <property type="entry name" value="MFS"/>
</dbReference>
<protein>
    <recommendedName>
        <fullName evidence="5">MFS transporter</fullName>
    </recommendedName>
</protein>
<name>A0A2Z4UBP6_9FIRM</name>
<feature type="transmembrane region" description="Helical" evidence="2">
    <location>
        <begin position="337"/>
        <end position="357"/>
    </location>
</feature>
<evidence type="ECO:0000313" key="3">
    <source>
        <dbReference type="EMBL" id="AWY98485.1"/>
    </source>
</evidence>
<dbReference type="OrthoDB" id="9816124at2"/>
<accession>A0A2Z4UBP6</accession>
<feature type="transmembrane region" description="Helical" evidence="2">
    <location>
        <begin position="224"/>
        <end position="242"/>
    </location>
</feature>
<comment type="subcellular location">
    <subcellularLocation>
        <location evidence="1">Cell membrane</location>
        <topology evidence="1">Multi-pass membrane protein</topology>
    </subcellularLocation>
</comment>
<dbReference type="RefSeq" id="WP_111919973.1">
    <property type="nucleotide sequence ID" value="NZ_CAUWHR010000002.1"/>
</dbReference>
<keyword evidence="2" id="KW-0812">Transmembrane</keyword>
<evidence type="ECO:0000256" key="1">
    <source>
        <dbReference type="ARBA" id="ARBA00004651"/>
    </source>
</evidence>
<dbReference type="GO" id="GO:0005886">
    <property type="term" value="C:plasma membrane"/>
    <property type="evidence" value="ECO:0007669"/>
    <property type="project" value="UniProtKB-SubCell"/>
</dbReference>
<evidence type="ECO:0008006" key="5">
    <source>
        <dbReference type="Google" id="ProtNLM"/>
    </source>
</evidence>
<dbReference type="Proteomes" id="UP000250003">
    <property type="component" value="Chromosome"/>
</dbReference>